<proteinExistence type="predicted"/>
<keyword evidence="2" id="KW-0472">Membrane</keyword>
<dbReference type="EMBL" id="JBHTMX010000233">
    <property type="protein sequence ID" value="MFD1333458.1"/>
    <property type="molecule type" value="Genomic_DNA"/>
</dbReference>
<accession>A0ABW3ZB16</accession>
<dbReference type="RefSeq" id="WP_378777025.1">
    <property type="nucleotide sequence ID" value="NZ_JBHTMX010000233.1"/>
</dbReference>
<feature type="transmembrane region" description="Helical" evidence="2">
    <location>
        <begin position="73"/>
        <end position="91"/>
    </location>
</feature>
<sequence>MSNVVQFRRPEKKPDPNRPAERRRGVGEFLVAVLVTGLILYLLPSLWSGFSLHFLAVINLLVAVVYAMQGPRLLAIGWITLSLVLLALAQAPSPVSYALFQGLEALKALQP</sequence>
<keyword evidence="4" id="KW-1185">Reference proteome</keyword>
<protein>
    <submittedName>
        <fullName evidence="3">Uncharacterized protein</fullName>
    </submittedName>
</protein>
<keyword evidence="2" id="KW-0812">Transmembrane</keyword>
<feature type="region of interest" description="Disordered" evidence="1">
    <location>
        <begin position="1"/>
        <end position="21"/>
    </location>
</feature>
<comment type="caution">
    <text evidence="3">The sequence shown here is derived from an EMBL/GenBank/DDBJ whole genome shotgun (WGS) entry which is preliminary data.</text>
</comment>
<name>A0ABW3ZB16_9HYPH</name>
<evidence type="ECO:0000256" key="1">
    <source>
        <dbReference type="SAM" id="MobiDB-lite"/>
    </source>
</evidence>
<organism evidence="3 4">
    <name type="scientific">Methylopila musalis</name>
    <dbReference type="NCBI Taxonomy" id="1134781"/>
    <lineage>
        <taxon>Bacteria</taxon>
        <taxon>Pseudomonadati</taxon>
        <taxon>Pseudomonadota</taxon>
        <taxon>Alphaproteobacteria</taxon>
        <taxon>Hyphomicrobiales</taxon>
        <taxon>Methylopilaceae</taxon>
        <taxon>Methylopila</taxon>
    </lineage>
</organism>
<evidence type="ECO:0000256" key="2">
    <source>
        <dbReference type="SAM" id="Phobius"/>
    </source>
</evidence>
<reference evidence="4" key="1">
    <citation type="journal article" date="2019" name="Int. J. Syst. Evol. Microbiol.">
        <title>The Global Catalogue of Microorganisms (GCM) 10K type strain sequencing project: providing services to taxonomists for standard genome sequencing and annotation.</title>
        <authorList>
            <consortium name="The Broad Institute Genomics Platform"/>
            <consortium name="The Broad Institute Genome Sequencing Center for Infectious Disease"/>
            <person name="Wu L."/>
            <person name="Ma J."/>
        </authorList>
    </citation>
    <scope>NUCLEOTIDE SEQUENCE [LARGE SCALE GENOMIC DNA]</scope>
    <source>
        <strain evidence="4">CCUG 61696</strain>
    </source>
</reference>
<evidence type="ECO:0000313" key="3">
    <source>
        <dbReference type="EMBL" id="MFD1333458.1"/>
    </source>
</evidence>
<gene>
    <name evidence="3" type="ORF">ACFQ4O_15770</name>
</gene>
<feature type="transmembrane region" description="Helical" evidence="2">
    <location>
        <begin position="26"/>
        <end position="44"/>
    </location>
</feature>
<keyword evidence="2" id="KW-1133">Transmembrane helix</keyword>
<feature type="transmembrane region" description="Helical" evidence="2">
    <location>
        <begin position="50"/>
        <end position="68"/>
    </location>
</feature>
<feature type="compositionally biased region" description="Basic and acidic residues" evidence="1">
    <location>
        <begin position="8"/>
        <end position="21"/>
    </location>
</feature>
<dbReference type="Proteomes" id="UP001597171">
    <property type="component" value="Unassembled WGS sequence"/>
</dbReference>
<evidence type="ECO:0000313" key="4">
    <source>
        <dbReference type="Proteomes" id="UP001597171"/>
    </source>
</evidence>